<reference evidence="1" key="1">
    <citation type="submission" date="2021-11" db="EMBL/GenBank/DDBJ databases">
        <authorList>
            <person name="Schell T."/>
        </authorList>
    </citation>
    <scope>NUCLEOTIDE SEQUENCE</scope>
    <source>
        <strain evidence="1">M5</strain>
    </source>
</reference>
<sequence>MEDVTVVVIFAACVCLLLFAYLATTVRCSLWCRKGMKTDFSQPKNDDLTFSTVTILSANGLSVDDLKPAEPTTPEVVIVTPKDVQSEQLYIVSIDISQDNVCDCSS</sequence>
<organism evidence="1 2">
    <name type="scientific">Daphnia galeata</name>
    <dbReference type="NCBI Taxonomy" id="27404"/>
    <lineage>
        <taxon>Eukaryota</taxon>
        <taxon>Metazoa</taxon>
        <taxon>Ecdysozoa</taxon>
        <taxon>Arthropoda</taxon>
        <taxon>Crustacea</taxon>
        <taxon>Branchiopoda</taxon>
        <taxon>Diplostraca</taxon>
        <taxon>Cladocera</taxon>
        <taxon>Anomopoda</taxon>
        <taxon>Daphniidae</taxon>
        <taxon>Daphnia</taxon>
    </lineage>
</organism>
<accession>A0A8J2W9L6</accession>
<dbReference type="AlphaFoldDB" id="A0A8J2W9L6"/>
<dbReference type="EMBL" id="CAKKLH010000299">
    <property type="protein sequence ID" value="CAH0110053.1"/>
    <property type="molecule type" value="Genomic_DNA"/>
</dbReference>
<gene>
    <name evidence="1" type="ORF">DGAL_LOCUS13552</name>
</gene>
<comment type="caution">
    <text evidence="1">The sequence shown here is derived from an EMBL/GenBank/DDBJ whole genome shotgun (WGS) entry which is preliminary data.</text>
</comment>
<proteinExistence type="predicted"/>
<evidence type="ECO:0000313" key="2">
    <source>
        <dbReference type="Proteomes" id="UP000789390"/>
    </source>
</evidence>
<dbReference type="OrthoDB" id="6377454at2759"/>
<name>A0A8J2W9L6_9CRUS</name>
<dbReference type="Proteomes" id="UP000789390">
    <property type="component" value="Unassembled WGS sequence"/>
</dbReference>
<keyword evidence="2" id="KW-1185">Reference proteome</keyword>
<protein>
    <submittedName>
        <fullName evidence="1">Uncharacterized protein</fullName>
    </submittedName>
</protein>
<evidence type="ECO:0000313" key="1">
    <source>
        <dbReference type="EMBL" id="CAH0110053.1"/>
    </source>
</evidence>